<feature type="region of interest" description="Disordered" evidence="2">
    <location>
        <begin position="186"/>
        <end position="229"/>
    </location>
</feature>
<keyword evidence="1" id="KW-0479">Metal-binding</keyword>
<reference evidence="4 5" key="1">
    <citation type="journal article" date="2016" name="Sci. Rep.">
        <title>Draft genome sequencing and secretome analysis of fungal phytopathogen Ascochyta rabiei provides insight into the necrotrophic effector repertoire.</title>
        <authorList>
            <person name="Verma S."/>
            <person name="Gazara R.K."/>
            <person name="Nizam S."/>
            <person name="Parween S."/>
            <person name="Chattopadhyay D."/>
            <person name="Verma P.K."/>
        </authorList>
    </citation>
    <scope>NUCLEOTIDE SEQUENCE [LARGE SCALE GENOMIC DNA]</scope>
    <source>
        <strain evidence="4 5">ArDII</strain>
    </source>
</reference>
<feature type="region of interest" description="Disordered" evidence="2">
    <location>
        <begin position="300"/>
        <end position="424"/>
    </location>
</feature>
<feature type="compositionally biased region" description="Polar residues" evidence="2">
    <location>
        <begin position="364"/>
        <end position="386"/>
    </location>
</feature>
<dbReference type="Pfam" id="PF13639">
    <property type="entry name" value="zf-RING_2"/>
    <property type="match status" value="1"/>
</dbReference>
<sequence length="535" mass="60082">MESIAPGPLSAAARTFIEKHTEVDLEISRFDECPICLEAYATSFEQSVRIREILGCSHVLGFNCLKQILRSGPQQGKKCPLCRTQWLAPTCKGGHLPALTPTLGRSYNPFQTAYLHAAQVAERQTPTTAASRRPGSAIEASPITSANVRFPRSIPRRSLAEQAAEDEAFRTQLNSYNSFRHDIQNIRTRANGRRPLLRSPRPLNTSSRLMSDLRENEQPGRSSTATVRSHVPRIRSFRAWRVGRVDLLRDEPDETMVNPRPHSDVPCAATSSPTPGLMEALISPGHNSSLHIQEGSSTILPNHDHALSRTPGDEPSLDSSPLHLPSSTTHDLPAYHQPNVEPCQNMSGTGADAKTASRLRKINESGNTAEDLSSSSSEAPNTSTGTIRILRSRSPHPRSLNQEDERRTTRDHLRVHSHPRDMHEEHVRLNKRKTLHENRLNARQILLSSSEAATRVLEQSVRNREQTLTVREREVSSREEQVVEREKRVLVREQRMDVQQQSLERAMGLIMKHRDELREMIERQQQELARVLGGG</sequence>
<feature type="compositionally biased region" description="Low complexity" evidence="2">
    <location>
        <begin position="317"/>
        <end position="327"/>
    </location>
</feature>
<dbReference type="PROSITE" id="PS50089">
    <property type="entry name" value="ZF_RING_2"/>
    <property type="match status" value="1"/>
</dbReference>
<dbReference type="STRING" id="5454.A0A163MBN3"/>
<feature type="compositionally biased region" description="Basic and acidic residues" evidence="2">
    <location>
        <begin position="401"/>
        <end position="424"/>
    </location>
</feature>
<evidence type="ECO:0000259" key="3">
    <source>
        <dbReference type="PROSITE" id="PS50089"/>
    </source>
</evidence>
<dbReference type="EMBL" id="JYNV01000011">
    <property type="protein sequence ID" value="KZM28569.1"/>
    <property type="molecule type" value="Genomic_DNA"/>
</dbReference>
<evidence type="ECO:0000256" key="1">
    <source>
        <dbReference type="PROSITE-ProRule" id="PRU00175"/>
    </source>
</evidence>
<comment type="caution">
    <text evidence="4">The sequence shown here is derived from an EMBL/GenBank/DDBJ whole genome shotgun (WGS) entry which is preliminary data.</text>
</comment>
<keyword evidence="1" id="KW-0862">Zinc</keyword>
<keyword evidence="1" id="KW-0863">Zinc-finger</keyword>
<dbReference type="InterPro" id="IPR001841">
    <property type="entry name" value="Znf_RING"/>
</dbReference>
<evidence type="ECO:0000256" key="2">
    <source>
        <dbReference type="SAM" id="MobiDB-lite"/>
    </source>
</evidence>
<proteinExistence type="predicted"/>
<accession>A0A163MBN3</accession>
<evidence type="ECO:0000313" key="4">
    <source>
        <dbReference type="EMBL" id="KZM28569.1"/>
    </source>
</evidence>
<dbReference type="InterPro" id="IPR013083">
    <property type="entry name" value="Znf_RING/FYVE/PHD"/>
</dbReference>
<dbReference type="AlphaFoldDB" id="A0A163MBN3"/>
<feature type="compositionally biased region" description="Low complexity" evidence="2">
    <location>
        <begin position="197"/>
        <end position="209"/>
    </location>
</feature>
<feature type="domain" description="RING-type" evidence="3">
    <location>
        <begin position="33"/>
        <end position="83"/>
    </location>
</feature>
<dbReference type="Proteomes" id="UP000076837">
    <property type="component" value="Unassembled WGS sequence"/>
</dbReference>
<organism evidence="4 5">
    <name type="scientific">Didymella rabiei</name>
    <name type="common">Chickpea ascochyta blight fungus</name>
    <name type="synonym">Mycosphaerella rabiei</name>
    <dbReference type="NCBI Taxonomy" id="5454"/>
    <lineage>
        <taxon>Eukaryota</taxon>
        <taxon>Fungi</taxon>
        <taxon>Dikarya</taxon>
        <taxon>Ascomycota</taxon>
        <taxon>Pezizomycotina</taxon>
        <taxon>Dothideomycetes</taxon>
        <taxon>Pleosporomycetidae</taxon>
        <taxon>Pleosporales</taxon>
        <taxon>Pleosporineae</taxon>
        <taxon>Didymellaceae</taxon>
        <taxon>Ascochyta</taxon>
    </lineage>
</organism>
<protein>
    <submittedName>
        <fullName evidence="4">Zinc ion binding</fullName>
    </submittedName>
</protein>
<feature type="region of interest" description="Disordered" evidence="2">
    <location>
        <begin position="253"/>
        <end position="274"/>
    </location>
</feature>
<feature type="region of interest" description="Disordered" evidence="2">
    <location>
        <begin position="123"/>
        <end position="144"/>
    </location>
</feature>
<dbReference type="GO" id="GO:0008270">
    <property type="term" value="F:zinc ion binding"/>
    <property type="evidence" value="ECO:0007669"/>
    <property type="project" value="UniProtKB-KW"/>
</dbReference>
<dbReference type="Gene3D" id="3.30.40.10">
    <property type="entry name" value="Zinc/RING finger domain, C3HC4 (zinc finger)"/>
    <property type="match status" value="1"/>
</dbReference>
<evidence type="ECO:0000313" key="5">
    <source>
        <dbReference type="Proteomes" id="UP000076837"/>
    </source>
</evidence>
<gene>
    <name evidence="4" type="ORF">ST47_g277</name>
</gene>
<dbReference type="SUPFAM" id="SSF57850">
    <property type="entry name" value="RING/U-box"/>
    <property type="match status" value="1"/>
</dbReference>
<name>A0A163MBN3_DIDRA</name>
<keyword evidence="5" id="KW-1185">Reference proteome</keyword>